<keyword evidence="4" id="KW-0560">Oxidoreductase</keyword>
<keyword evidence="3 6" id="KW-1133">Transmembrane helix</keyword>
<evidence type="ECO:0000256" key="4">
    <source>
        <dbReference type="ARBA" id="ARBA00023002"/>
    </source>
</evidence>
<evidence type="ECO:0000256" key="5">
    <source>
        <dbReference type="ARBA" id="ARBA00023136"/>
    </source>
</evidence>
<proteinExistence type="predicted"/>
<sequence>MLGTGLYISRGTASVLNISCALVLLPLCKRLNKLLYRMLSKIWPGLFFFWLERAKSFHMTVAITLVLFAVIHSISHFANLCNFSRYYNDEIKDINFANYKNENPMSLLLSQPGVTGVAMLIITSLMAMTSLRTVRRKCYNAFWYTHHLYLPFMMLLIVHPLR</sequence>
<feature type="transmembrane region" description="Helical" evidence="6">
    <location>
        <begin position="34"/>
        <end position="51"/>
    </location>
</feature>
<feature type="domain" description="Ferric oxidoreductase" evidence="7">
    <location>
        <begin position="45"/>
        <end position="156"/>
    </location>
</feature>
<dbReference type="Proteomes" id="UP000653454">
    <property type="component" value="Unassembled WGS sequence"/>
</dbReference>
<evidence type="ECO:0000256" key="6">
    <source>
        <dbReference type="SAM" id="Phobius"/>
    </source>
</evidence>
<organism evidence="8 9">
    <name type="scientific">Plutella xylostella</name>
    <name type="common">Diamondback moth</name>
    <name type="synonym">Plutella maculipennis</name>
    <dbReference type="NCBI Taxonomy" id="51655"/>
    <lineage>
        <taxon>Eukaryota</taxon>
        <taxon>Metazoa</taxon>
        <taxon>Ecdysozoa</taxon>
        <taxon>Arthropoda</taxon>
        <taxon>Hexapoda</taxon>
        <taxon>Insecta</taxon>
        <taxon>Pterygota</taxon>
        <taxon>Neoptera</taxon>
        <taxon>Endopterygota</taxon>
        <taxon>Lepidoptera</taxon>
        <taxon>Glossata</taxon>
        <taxon>Ditrysia</taxon>
        <taxon>Yponomeutoidea</taxon>
        <taxon>Plutellidae</taxon>
        <taxon>Plutella</taxon>
    </lineage>
</organism>
<dbReference type="GO" id="GO:0042554">
    <property type="term" value="P:superoxide anion generation"/>
    <property type="evidence" value="ECO:0007669"/>
    <property type="project" value="TreeGrafter"/>
</dbReference>
<evidence type="ECO:0000256" key="3">
    <source>
        <dbReference type="ARBA" id="ARBA00022989"/>
    </source>
</evidence>
<dbReference type="GO" id="GO:0006952">
    <property type="term" value="P:defense response"/>
    <property type="evidence" value="ECO:0007669"/>
    <property type="project" value="TreeGrafter"/>
</dbReference>
<evidence type="ECO:0000313" key="9">
    <source>
        <dbReference type="Proteomes" id="UP000653454"/>
    </source>
</evidence>
<dbReference type="Pfam" id="PF01794">
    <property type="entry name" value="Ferric_reduct"/>
    <property type="match status" value="1"/>
</dbReference>
<feature type="transmembrane region" description="Helical" evidence="6">
    <location>
        <begin position="141"/>
        <end position="161"/>
    </location>
</feature>
<feature type="transmembrane region" description="Helical" evidence="6">
    <location>
        <begin position="107"/>
        <end position="129"/>
    </location>
</feature>
<evidence type="ECO:0000256" key="1">
    <source>
        <dbReference type="ARBA" id="ARBA00004141"/>
    </source>
</evidence>
<evidence type="ECO:0000313" key="8">
    <source>
        <dbReference type="EMBL" id="CAG9096108.1"/>
    </source>
</evidence>
<dbReference type="AlphaFoldDB" id="A0A8S4DBX4"/>
<accession>A0A8S4DBX4</accession>
<comment type="subcellular location">
    <subcellularLocation>
        <location evidence="1">Membrane</location>
        <topology evidence="1">Multi-pass membrane protein</topology>
    </subcellularLocation>
</comment>
<feature type="transmembrane region" description="Helical" evidence="6">
    <location>
        <begin position="57"/>
        <end position="78"/>
    </location>
</feature>
<reference evidence="8" key="1">
    <citation type="submission" date="2020-11" db="EMBL/GenBank/DDBJ databases">
        <authorList>
            <person name="Whiteford S."/>
        </authorList>
    </citation>
    <scope>NUCLEOTIDE SEQUENCE</scope>
</reference>
<comment type="caution">
    <text evidence="8">The sequence shown here is derived from an EMBL/GenBank/DDBJ whole genome shotgun (WGS) entry which is preliminary data.</text>
</comment>
<dbReference type="PANTHER" id="PTHR11972">
    <property type="entry name" value="NADPH OXIDASE"/>
    <property type="match status" value="1"/>
</dbReference>
<feature type="transmembrane region" description="Helical" evidence="6">
    <location>
        <begin position="6"/>
        <end position="27"/>
    </location>
</feature>
<evidence type="ECO:0000259" key="7">
    <source>
        <dbReference type="Pfam" id="PF01794"/>
    </source>
</evidence>
<dbReference type="GO" id="GO:0016175">
    <property type="term" value="F:superoxide-generating NAD(P)H oxidase activity"/>
    <property type="evidence" value="ECO:0007669"/>
    <property type="project" value="TreeGrafter"/>
</dbReference>
<keyword evidence="9" id="KW-1185">Reference proteome</keyword>
<keyword evidence="5 6" id="KW-0472">Membrane</keyword>
<gene>
    <name evidence="8" type="ORF">PLXY2_LOCUS1683</name>
</gene>
<dbReference type="InterPro" id="IPR013130">
    <property type="entry name" value="Fe3_Rdtase_TM_dom"/>
</dbReference>
<dbReference type="EMBL" id="CAJHNJ030000004">
    <property type="protein sequence ID" value="CAG9096108.1"/>
    <property type="molecule type" value="Genomic_DNA"/>
</dbReference>
<name>A0A8S4DBX4_PLUXY</name>
<dbReference type="GO" id="GO:0043020">
    <property type="term" value="C:NADPH oxidase complex"/>
    <property type="evidence" value="ECO:0007669"/>
    <property type="project" value="TreeGrafter"/>
</dbReference>
<dbReference type="InterPro" id="IPR050369">
    <property type="entry name" value="RBOH/FRE"/>
</dbReference>
<keyword evidence="2 6" id="KW-0812">Transmembrane</keyword>
<evidence type="ECO:0000256" key="2">
    <source>
        <dbReference type="ARBA" id="ARBA00022692"/>
    </source>
</evidence>
<dbReference type="PANTHER" id="PTHR11972:SF153">
    <property type="entry name" value="SUPEROXIDE-GENERATING NADPH OXIDASE HEAVY CHAIN SUBUNIT A"/>
    <property type="match status" value="1"/>
</dbReference>
<protein>
    <submittedName>
        <fullName evidence="8">(diamondback moth) hypothetical protein</fullName>
    </submittedName>
</protein>